<evidence type="ECO:0000256" key="6">
    <source>
        <dbReference type="ARBA" id="ARBA00022989"/>
    </source>
</evidence>
<comment type="similarity">
    <text evidence="2">Belongs to the auxin efflux carrier (TC 2.A.69) family.</text>
</comment>
<dbReference type="Proteomes" id="UP001297600">
    <property type="component" value="Unassembled WGS sequence"/>
</dbReference>
<evidence type="ECO:0000256" key="7">
    <source>
        <dbReference type="ARBA" id="ARBA00023136"/>
    </source>
</evidence>
<feature type="transmembrane region" description="Helical" evidence="8">
    <location>
        <begin position="190"/>
        <end position="210"/>
    </location>
</feature>
<evidence type="ECO:0000313" key="10">
    <source>
        <dbReference type="Proteomes" id="UP001297600"/>
    </source>
</evidence>
<feature type="transmembrane region" description="Helical" evidence="8">
    <location>
        <begin position="222"/>
        <end position="245"/>
    </location>
</feature>
<feature type="transmembrane region" description="Helical" evidence="8">
    <location>
        <begin position="103"/>
        <end position="118"/>
    </location>
</feature>
<proteinExistence type="inferred from homology"/>
<comment type="caution">
    <text evidence="9">The sequence shown here is derived from an EMBL/GenBank/DDBJ whole genome shotgun (WGS) entry which is preliminary data.</text>
</comment>
<feature type="transmembrane region" description="Helical" evidence="8">
    <location>
        <begin position="251"/>
        <end position="271"/>
    </location>
</feature>
<name>A0ABS9MPC7_9BURK</name>
<feature type="transmembrane region" description="Helical" evidence="8">
    <location>
        <begin position="6"/>
        <end position="25"/>
    </location>
</feature>
<feature type="transmembrane region" description="Helical" evidence="8">
    <location>
        <begin position="37"/>
        <end position="56"/>
    </location>
</feature>
<evidence type="ECO:0000256" key="1">
    <source>
        <dbReference type="ARBA" id="ARBA00004651"/>
    </source>
</evidence>
<evidence type="ECO:0000256" key="5">
    <source>
        <dbReference type="ARBA" id="ARBA00022692"/>
    </source>
</evidence>
<reference evidence="9 10" key="1">
    <citation type="submission" date="2022-02" db="EMBL/GenBank/DDBJ databases">
        <title>Mesosutterella porci, a novel member of the family Sutterellaceae from pig feces.</title>
        <authorList>
            <person name="Wylensek D."/>
            <person name="Clavel T."/>
        </authorList>
    </citation>
    <scope>NUCLEOTIDE SEQUENCE [LARGE SCALE GENOMIC DNA]</scope>
    <source>
        <strain evidence="10">oilRF-744-wt-GAM-9</strain>
    </source>
</reference>
<dbReference type="PANTHER" id="PTHR36838:SF4">
    <property type="entry name" value="AUXIN EFFLUX CARRIER FAMILY PROTEIN"/>
    <property type="match status" value="1"/>
</dbReference>
<dbReference type="Gene3D" id="1.20.1530.20">
    <property type="match status" value="1"/>
</dbReference>
<organism evidence="9 10">
    <name type="scientific">Mesosutterella porci</name>
    <dbReference type="NCBI Taxonomy" id="2915351"/>
    <lineage>
        <taxon>Bacteria</taxon>
        <taxon>Pseudomonadati</taxon>
        <taxon>Pseudomonadota</taxon>
        <taxon>Betaproteobacteria</taxon>
        <taxon>Burkholderiales</taxon>
        <taxon>Sutterellaceae</taxon>
        <taxon>Mesosutterella</taxon>
    </lineage>
</organism>
<keyword evidence="4" id="KW-1003">Cell membrane</keyword>
<evidence type="ECO:0000313" key="9">
    <source>
        <dbReference type="EMBL" id="MCG5030474.1"/>
    </source>
</evidence>
<dbReference type="PANTHER" id="PTHR36838">
    <property type="entry name" value="AUXIN EFFLUX CARRIER FAMILY PROTEIN"/>
    <property type="match status" value="1"/>
</dbReference>
<comment type="subcellular location">
    <subcellularLocation>
        <location evidence="1">Cell membrane</location>
        <topology evidence="1">Multi-pass membrane protein</topology>
    </subcellularLocation>
</comment>
<feature type="transmembrane region" description="Helical" evidence="8">
    <location>
        <begin position="62"/>
        <end position="82"/>
    </location>
</feature>
<keyword evidence="3" id="KW-0813">Transport</keyword>
<feature type="transmembrane region" description="Helical" evidence="8">
    <location>
        <begin position="157"/>
        <end position="178"/>
    </location>
</feature>
<feature type="transmembrane region" description="Helical" evidence="8">
    <location>
        <begin position="283"/>
        <end position="301"/>
    </location>
</feature>
<dbReference type="Pfam" id="PF03547">
    <property type="entry name" value="Mem_trans"/>
    <property type="match status" value="2"/>
</dbReference>
<dbReference type="InterPro" id="IPR038770">
    <property type="entry name" value="Na+/solute_symporter_sf"/>
</dbReference>
<evidence type="ECO:0000256" key="2">
    <source>
        <dbReference type="ARBA" id="ARBA00010145"/>
    </source>
</evidence>
<dbReference type="EMBL" id="JAKNCT010000003">
    <property type="protein sequence ID" value="MCG5030474.1"/>
    <property type="molecule type" value="Genomic_DNA"/>
</dbReference>
<evidence type="ECO:0000256" key="8">
    <source>
        <dbReference type="SAM" id="Phobius"/>
    </source>
</evidence>
<keyword evidence="6 8" id="KW-1133">Transmembrane helix</keyword>
<dbReference type="InterPro" id="IPR004776">
    <property type="entry name" value="Mem_transp_PIN-like"/>
</dbReference>
<protein>
    <submittedName>
        <fullName evidence="9">AEC family transporter</fullName>
    </submittedName>
</protein>
<gene>
    <name evidence="9" type="ORF">MAF45_03305</name>
</gene>
<keyword evidence="10" id="KW-1185">Reference proteome</keyword>
<dbReference type="RefSeq" id="WP_237978129.1">
    <property type="nucleotide sequence ID" value="NZ_JAKNCT010000003.1"/>
</dbReference>
<accession>A0ABS9MPC7</accession>
<evidence type="ECO:0000256" key="4">
    <source>
        <dbReference type="ARBA" id="ARBA00022475"/>
    </source>
</evidence>
<evidence type="ECO:0000256" key="3">
    <source>
        <dbReference type="ARBA" id="ARBA00022448"/>
    </source>
</evidence>
<sequence>MPFFAVIVQPFILIALGFALSRSRMFPRSLWEGVEKLVFYVLFPPLLFNSVANAQLTVSQTGIFLACGVGSMTIGMALAWLVSKIAPMGPMTDASLRQCGYRFNSYIGFAIVFALFGAKGLALFALLMGVWVPISNAAAVADLAAASRSKGEGARGILRLIVKNPLIIGTAAGLFFNVTGLHMPELVTSVFKSLGSASLALALMSIGSGLQLGKFRQEAVPLSLATIERLVCVPAAALAIGLFFGLSPVELGALMSFAALPTANSCYILAVRMGGNGPAVANLTTLQTVCALFTIPFWMGLLQSL</sequence>
<keyword evidence="5 8" id="KW-0812">Transmembrane</keyword>
<keyword evidence="7 8" id="KW-0472">Membrane</keyword>